<sequence length="307" mass="34911">MRTVNIYRLVIITALTVSFMSCERDFPIDLKQNEPQMIVEAYINNELPYYNYVILGRSQGYYEEGFENIPVTGANVTITEGTLGANNTYIWDQGTRKQLREGRLRQFGNVLLPGVYFDNTLATNPNNALKGTPGKHYLLEIEAEGKRYSSITSLLMPIRLDSLTSGFHYIDEDDDTTQLKARLTVHYKDPDTIGNTQLYYWRNQDTGEKFGWGGLNSNRFTPNTDELTNGQYMHLTHGNGFAIEDSVVYYMVNVERKVYNFWDSFNKARSNGGPFSTPVKLLNTIEGENVIGCFSGFSISTKTIIIK</sequence>
<dbReference type="Pfam" id="PF14054">
    <property type="entry name" value="DUF4249"/>
    <property type="match status" value="1"/>
</dbReference>
<dbReference type="OrthoDB" id="637707at2"/>
<dbReference type="AlphaFoldDB" id="A0A1V9FDF6"/>
<evidence type="ECO:0008006" key="3">
    <source>
        <dbReference type="Google" id="ProtNLM"/>
    </source>
</evidence>
<dbReference type="RefSeq" id="WP_081168465.1">
    <property type="nucleotide sequence ID" value="NZ_LWBP01000199.1"/>
</dbReference>
<dbReference type="Proteomes" id="UP000192276">
    <property type="component" value="Unassembled WGS sequence"/>
</dbReference>
<protein>
    <recommendedName>
        <fullName evidence="3">DUF4249 domain-containing protein</fullName>
    </recommendedName>
</protein>
<dbReference type="EMBL" id="LWBP01000199">
    <property type="protein sequence ID" value="OQP56409.1"/>
    <property type="molecule type" value="Genomic_DNA"/>
</dbReference>
<accession>A0A1V9FDF6</accession>
<dbReference type="PROSITE" id="PS51257">
    <property type="entry name" value="PROKAR_LIPOPROTEIN"/>
    <property type="match status" value="1"/>
</dbReference>
<reference evidence="2" key="1">
    <citation type="submission" date="2016-04" db="EMBL/GenBank/DDBJ databases">
        <authorList>
            <person name="Chen L."/>
            <person name="Zhuang W."/>
            <person name="Wang G."/>
        </authorList>
    </citation>
    <scope>NUCLEOTIDE SEQUENCE [LARGE SCALE GENOMIC DNA]</scope>
    <source>
        <strain evidence="2">208</strain>
    </source>
</reference>
<dbReference type="STRING" id="550983.A4R26_04400"/>
<name>A0A1V9FDF6_9BACT</name>
<dbReference type="InterPro" id="IPR025345">
    <property type="entry name" value="DUF4249"/>
</dbReference>
<keyword evidence="2" id="KW-1185">Reference proteome</keyword>
<evidence type="ECO:0000313" key="1">
    <source>
        <dbReference type="EMBL" id="OQP56409.1"/>
    </source>
</evidence>
<gene>
    <name evidence="1" type="ORF">A4R26_04400</name>
</gene>
<evidence type="ECO:0000313" key="2">
    <source>
        <dbReference type="Proteomes" id="UP000192276"/>
    </source>
</evidence>
<proteinExistence type="predicted"/>
<comment type="caution">
    <text evidence="1">The sequence shown here is derived from an EMBL/GenBank/DDBJ whole genome shotgun (WGS) entry which is preliminary data.</text>
</comment>
<organism evidence="1 2">
    <name type="scientific">Niastella populi</name>
    <dbReference type="NCBI Taxonomy" id="550983"/>
    <lineage>
        <taxon>Bacteria</taxon>
        <taxon>Pseudomonadati</taxon>
        <taxon>Bacteroidota</taxon>
        <taxon>Chitinophagia</taxon>
        <taxon>Chitinophagales</taxon>
        <taxon>Chitinophagaceae</taxon>
        <taxon>Niastella</taxon>
    </lineage>
</organism>